<keyword evidence="5 7" id="KW-0378">Hydrolase</keyword>
<dbReference type="GO" id="GO:0005737">
    <property type="term" value="C:cytoplasm"/>
    <property type="evidence" value="ECO:0007669"/>
    <property type="project" value="TreeGrafter"/>
</dbReference>
<dbReference type="KEGG" id="tet:TTHERM_00245080"/>
<dbReference type="EMBL" id="GG662474">
    <property type="protein sequence ID" value="EAS03493.3"/>
    <property type="molecule type" value="Genomic_DNA"/>
</dbReference>
<dbReference type="OrthoDB" id="427186at2759"/>
<protein>
    <recommendedName>
        <fullName evidence="8">Ubiquitin carboxyl-terminal hydrolase</fullName>
        <ecNumber evidence="8">3.4.19.12</ecNumber>
    </recommendedName>
</protein>
<dbReference type="PANTHER" id="PTHR10589:SF17">
    <property type="entry name" value="UBIQUITIN CARBOXYL-TERMINAL HYDROLASE"/>
    <property type="match status" value="1"/>
</dbReference>
<evidence type="ECO:0000256" key="8">
    <source>
        <dbReference type="RuleBase" id="RU361215"/>
    </source>
</evidence>
<evidence type="ECO:0000259" key="9">
    <source>
        <dbReference type="PROSITE" id="PS52048"/>
    </source>
</evidence>
<dbReference type="eggNOG" id="KOG1415">
    <property type="taxonomic scope" value="Eukaryota"/>
</dbReference>
<dbReference type="InterPro" id="IPR001578">
    <property type="entry name" value="Peptidase_C12_UCH"/>
</dbReference>
<evidence type="ECO:0000256" key="4">
    <source>
        <dbReference type="ARBA" id="ARBA00022786"/>
    </source>
</evidence>
<keyword evidence="4 7" id="KW-0833">Ubl conjugation pathway</keyword>
<dbReference type="EC" id="3.4.19.12" evidence="8"/>
<dbReference type="SUPFAM" id="SSF54001">
    <property type="entry name" value="Cysteine proteinases"/>
    <property type="match status" value="1"/>
</dbReference>
<feature type="active site" description="Nucleophile" evidence="7">
    <location>
        <position position="95"/>
    </location>
</feature>
<dbReference type="GO" id="GO:0016579">
    <property type="term" value="P:protein deubiquitination"/>
    <property type="evidence" value="ECO:0007669"/>
    <property type="project" value="TreeGrafter"/>
</dbReference>
<dbReference type="GO" id="GO:0004843">
    <property type="term" value="F:cysteine-type deubiquitinase activity"/>
    <property type="evidence" value="ECO:0007669"/>
    <property type="project" value="UniProtKB-UniRule"/>
</dbReference>
<dbReference type="GO" id="GO:0006511">
    <property type="term" value="P:ubiquitin-dependent protein catabolic process"/>
    <property type="evidence" value="ECO:0007669"/>
    <property type="project" value="UniProtKB-UniRule"/>
</dbReference>
<evidence type="ECO:0000256" key="7">
    <source>
        <dbReference type="PROSITE-ProRule" id="PRU01393"/>
    </source>
</evidence>
<feature type="site" description="Transition state stabilizer" evidence="7">
    <location>
        <position position="89"/>
    </location>
</feature>
<dbReference type="InterPro" id="IPR038765">
    <property type="entry name" value="Papain-like_cys_pep_sf"/>
</dbReference>
<dbReference type="GeneID" id="7828647"/>
<keyword evidence="6 7" id="KW-0788">Thiol protease</keyword>
<dbReference type="FunCoup" id="Q245Z0">
    <property type="interactions" value="59"/>
</dbReference>
<dbReference type="PRINTS" id="PR00707">
    <property type="entry name" value="UBCTHYDRLASE"/>
</dbReference>
<reference evidence="11" key="1">
    <citation type="journal article" date="2006" name="PLoS Biol.">
        <title>Macronuclear genome sequence of the ciliate Tetrahymena thermophila, a model eukaryote.</title>
        <authorList>
            <person name="Eisen J.A."/>
            <person name="Coyne R.S."/>
            <person name="Wu M."/>
            <person name="Wu D."/>
            <person name="Thiagarajan M."/>
            <person name="Wortman J.R."/>
            <person name="Badger J.H."/>
            <person name="Ren Q."/>
            <person name="Amedeo P."/>
            <person name="Jones K.M."/>
            <person name="Tallon L.J."/>
            <person name="Delcher A.L."/>
            <person name="Salzberg S.L."/>
            <person name="Silva J.C."/>
            <person name="Haas B.J."/>
            <person name="Majoros W.H."/>
            <person name="Farzad M."/>
            <person name="Carlton J.M."/>
            <person name="Smith R.K. Jr."/>
            <person name="Garg J."/>
            <person name="Pearlman R.E."/>
            <person name="Karrer K.M."/>
            <person name="Sun L."/>
            <person name="Manning G."/>
            <person name="Elde N.C."/>
            <person name="Turkewitz A.P."/>
            <person name="Asai D.J."/>
            <person name="Wilkes D.E."/>
            <person name="Wang Y."/>
            <person name="Cai H."/>
            <person name="Collins K."/>
            <person name="Stewart B.A."/>
            <person name="Lee S.R."/>
            <person name="Wilamowska K."/>
            <person name="Weinberg Z."/>
            <person name="Ruzzo W.L."/>
            <person name="Wloga D."/>
            <person name="Gaertig J."/>
            <person name="Frankel J."/>
            <person name="Tsao C.-C."/>
            <person name="Gorovsky M.A."/>
            <person name="Keeling P.J."/>
            <person name="Waller R.F."/>
            <person name="Patron N.J."/>
            <person name="Cherry J.M."/>
            <person name="Stover N.A."/>
            <person name="Krieger C.J."/>
            <person name="del Toro C."/>
            <person name="Ryder H.F."/>
            <person name="Williamson S.C."/>
            <person name="Barbeau R.A."/>
            <person name="Hamilton E.P."/>
            <person name="Orias E."/>
        </authorList>
    </citation>
    <scope>NUCLEOTIDE SEQUENCE [LARGE SCALE GENOMIC DNA]</scope>
    <source>
        <strain evidence="11">SB210</strain>
    </source>
</reference>
<evidence type="ECO:0000256" key="2">
    <source>
        <dbReference type="ARBA" id="ARBA00009326"/>
    </source>
</evidence>
<dbReference type="AlphaFoldDB" id="Q245Z0"/>
<dbReference type="PROSITE" id="PS52048">
    <property type="entry name" value="UCH_DOMAIN"/>
    <property type="match status" value="1"/>
</dbReference>
<dbReference type="PANTHER" id="PTHR10589">
    <property type="entry name" value="UBIQUITIN CARBOXYL-TERMINAL HYDROLASE"/>
    <property type="match status" value="1"/>
</dbReference>
<keyword evidence="3 7" id="KW-0645">Protease</keyword>
<comment type="catalytic activity">
    <reaction evidence="1 7 8">
        <text>Thiol-dependent hydrolysis of ester, thioester, amide, peptide and isopeptide bonds formed by the C-terminal Gly of ubiquitin (a 76-residue protein attached to proteins as an intracellular targeting signal).</text>
        <dbReference type="EC" id="3.4.19.12"/>
    </reaction>
</comment>
<feature type="site" description="Important for enzyme activity" evidence="7">
    <location>
        <position position="180"/>
    </location>
</feature>
<dbReference type="CDD" id="cd09616">
    <property type="entry name" value="Peptidase_C12_UCH_L1_L3"/>
    <property type="match status" value="1"/>
</dbReference>
<comment type="similarity">
    <text evidence="2 7 8">Belongs to the peptidase C12 family.</text>
</comment>
<dbReference type="Proteomes" id="UP000009168">
    <property type="component" value="Unassembled WGS sequence"/>
</dbReference>
<dbReference type="Gene3D" id="3.40.532.10">
    <property type="entry name" value="Peptidase C12, ubiquitin carboxyl-terminal hydrolase"/>
    <property type="match status" value="1"/>
</dbReference>
<organism evidence="10 11">
    <name type="scientific">Tetrahymena thermophila (strain SB210)</name>
    <dbReference type="NCBI Taxonomy" id="312017"/>
    <lineage>
        <taxon>Eukaryota</taxon>
        <taxon>Sar</taxon>
        <taxon>Alveolata</taxon>
        <taxon>Ciliophora</taxon>
        <taxon>Intramacronucleata</taxon>
        <taxon>Oligohymenophorea</taxon>
        <taxon>Hymenostomatida</taxon>
        <taxon>Tetrahymenina</taxon>
        <taxon>Tetrahymenidae</taxon>
        <taxon>Tetrahymena</taxon>
    </lineage>
</organism>
<evidence type="ECO:0000256" key="3">
    <source>
        <dbReference type="ARBA" id="ARBA00022670"/>
    </source>
</evidence>
<dbReference type="InParanoid" id="Q245Z0"/>
<evidence type="ECO:0000256" key="6">
    <source>
        <dbReference type="ARBA" id="ARBA00022807"/>
    </source>
</evidence>
<dbReference type="STRING" id="312017.Q245Z0"/>
<dbReference type="HOGENOM" id="CLU_054406_1_1_1"/>
<dbReference type="FunFam" id="3.40.532.10:FF:000006">
    <property type="entry name" value="Ubiquitin carboxyl-terminal hydrolase"/>
    <property type="match status" value="1"/>
</dbReference>
<keyword evidence="11" id="KW-1185">Reference proteome</keyword>
<accession>Q245Z0</accession>
<name>Q245Z0_TETTS</name>
<feature type="active site" description="Proton donor" evidence="7">
    <location>
        <position position="165"/>
    </location>
</feature>
<dbReference type="RefSeq" id="XP_001023738.3">
    <property type="nucleotide sequence ID" value="XM_001023738.3"/>
</dbReference>
<proteinExistence type="inferred from homology"/>
<evidence type="ECO:0000256" key="5">
    <source>
        <dbReference type="ARBA" id="ARBA00022801"/>
    </source>
</evidence>
<sequence>MAEEQGDNWFPLESNPDVINPYVQGLGFDTAQYSWCDLLSVEEWAQEMVPKPCLAVVFLYPISENTTKYDQEEENQEQQVHQSVYFMRQYARNACGTVAVMHAMLNIDPSLVSANSVVDRFRQATREMTPEQRGNYFLTCNDLKQNHQQAVQQGQCSIQEEVDTHFIAFIQKEGHIYELDGRKKTPINHGQSSPDTFLQDACVVAKKLMDRDPSQLNFTLVALAKTQNEQEQ</sequence>
<dbReference type="InterPro" id="IPR036959">
    <property type="entry name" value="Peptidase_C12_UCH_sf"/>
</dbReference>
<dbReference type="Pfam" id="PF01088">
    <property type="entry name" value="Peptidase_C12"/>
    <property type="match status" value="1"/>
</dbReference>
<gene>
    <name evidence="10" type="ORF">TTHERM_00245080</name>
</gene>
<dbReference type="OMA" id="IDLHYVC"/>
<evidence type="ECO:0000313" key="10">
    <source>
        <dbReference type="EMBL" id="EAS03493.3"/>
    </source>
</evidence>
<feature type="domain" description="UCH catalytic" evidence="9">
    <location>
        <begin position="8"/>
        <end position="225"/>
    </location>
</feature>
<evidence type="ECO:0000313" key="11">
    <source>
        <dbReference type="Proteomes" id="UP000009168"/>
    </source>
</evidence>
<evidence type="ECO:0000256" key="1">
    <source>
        <dbReference type="ARBA" id="ARBA00000707"/>
    </source>
</evidence>